<keyword evidence="6" id="KW-1185">Reference proteome</keyword>
<sequence>MHEWKQRIARSVGVRGTGLPGWDDLVVPDGGGLSFFSGFAPARPGVALAEVFRRHAAYVAAWLDRRGALLFRGFEIGGPRELDQLCRWIGAGPCESREETSPRTRIAGSVYTASEYPAQYPIAFHNESSYQSTLPSKLVFHCAQPSQTGGATRLADCRAVWRALPDALRTPLAQHGYRLSRTYHPHFGMSWRQAFGVDDRADVDAIARRDGIRLDWKCDDVLTTTQVRPCVGTHPRTGETCWINHLYFFHHTNLPAHAREALSGDERTDYLVNDTHHANGEAIAPDTLAAIARAYEANAVSVHWQPGDVLLVDNLSVAHGRDPYVGARALYFAQIDPVDWNRLRHVPEVHGERT</sequence>
<dbReference type="Gene3D" id="3.60.130.10">
    <property type="entry name" value="Clavaminate synthase-like"/>
    <property type="match status" value="1"/>
</dbReference>
<feature type="domain" description="TauD/TfdA-like" evidence="4">
    <location>
        <begin position="45"/>
        <end position="328"/>
    </location>
</feature>
<dbReference type="GO" id="GO:0016706">
    <property type="term" value="F:2-oxoglutarate-dependent dioxygenase activity"/>
    <property type="evidence" value="ECO:0007669"/>
    <property type="project" value="UniProtKB-ARBA"/>
</dbReference>
<dbReference type="RefSeq" id="WP_059802645.1">
    <property type="nucleotide sequence ID" value="NZ_LOYM01000041.1"/>
</dbReference>
<dbReference type="Proteomes" id="UP000056453">
    <property type="component" value="Unassembled WGS sequence"/>
</dbReference>
<dbReference type="PANTHER" id="PTHR10696">
    <property type="entry name" value="GAMMA-BUTYROBETAINE HYDROXYLASE-RELATED"/>
    <property type="match status" value="1"/>
</dbReference>
<dbReference type="Pfam" id="PF02668">
    <property type="entry name" value="TauD"/>
    <property type="match status" value="1"/>
</dbReference>
<organism evidence="5 6">
    <name type="scientific">Burkholderia ubonensis</name>
    <dbReference type="NCBI Taxonomy" id="101571"/>
    <lineage>
        <taxon>Bacteria</taxon>
        <taxon>Pseudomonadati</taxon>
        <taxon>Pseudomonadota</taxon>
        <taxon>Betaproteobacteria</taxon>
        <taxon>Burkholderiales</taxon>
        <taxon>Burkholderiaceae</taxon>
        <taxon>Burkholderia</taxon>
        <taxon>Burkholderia cepacia complex</taxon>
    </lineage>
</organism>
<dbReference type="InterPro" id="IPR050411">
    <property type="entry name" value="AlphaKG_dependent_hydroxylases"/>
</dbReference>
<evidence type="ECO:0000259" key="4">
    <source>
        <dbReference type="Pfam" id="PF02668"/>
    </source>
</evidence>
<dbReference type="AlphaFoldDB" id="A0AAW3MRZ3"/>
<comment type="caution">
    <text evidence="5">The sequence shown here is derived from an EMBL/GenBank/DDBJ whole genome shotgun (WGS) entry which is preliminary data.</text>
</comment>
<dbReference type="SUPFAM" id="SSF51197">
    <property type="entry name" value="Clavaminate synthase-like"/>
    <property type="match status" value="1"/>
</dbReference>
<gene>
    <name evidence="5" type="ORF">WJ96_13105</name>
</gene>
<keyword evidence="2" id="KW-0560">Oxidoreductase</keyword>
<comment type="cofactor">
    <cofactor evidence="1">
        <name>Fe(2+)</name>
        <dbReference type="ChEBI" id="CHEBI:29033"/>
    </cofactor>
</comment>
<evidence type="ECO:0000256" key="3">
    <source>
        <dbReference type="ARBA" id="ARBA00023194"/>
    </source>
</evidence>
<evidence type="ECO:0000313" key="5">
    <source>
        <dbReference type="EMBL" id="KVP94089.1"/>
    </source>
</evidence>
<evidence type="ECO:0000313" key="6">
    <source>
        <dbReference type="Proteomes" id="UP000056453"/>
    </source>
</evidence>
<dbReference type="PANTHER" id="PTHR10696:SF56">
    <property type="entry name" value="TAUD_TFDA-LIKE DOMAIN-CONTAINING PROTEIN"/>
    <property type="match status" value="1"/>
</dbReference>
<keyword evidence="3" id="KW-0045">Antibiotic biosynthesis</keyword>
<evidence type="ECO:0000256" key="2">
    <source>
        <dbReference type="ARBA" id="ARBA00023002"/>
    </source>
</evidence>
<accession>A0AAW3MRZ3</accession>
<dbReference type="EMBL" id="LPBJ01000074">
    <property type="protein sequence ID" value="KVP94089.1"/>
    <property type="molecule type" value="Genomic_DNA"/>
</dbReference>
<protein>
    <recommendedName>
        <fullName evidence="4">TauD/TfdA-like domain-containing protein</fullName>
    </recommendedName>
</protein>
<dbReference type="GO" id="GO:0017000">
    <property type="term" value="P:antibiotic biosynthetic process"/>
    <property type="evidence" value="ECO:0007669"/>
    <property type="project" value="UniProtKB-KW"/>
</dbReference>
<name>A0AAW3MRZ3_9BURK</name>
<evidence type="ECO:0000256" key="1">
    <source>
        <dbReference type="ARBA" id="ARBA00001954"/>
    </source>
</evidence>
<dbReference type="InterPro" id="IPR042098">
    <property type="entry name" value="TauD-like_sf"/>
</dbReference>
<proteinExistence type="predicted"/>
<reference evidence="5 6" key="1">
    <citation type="submission" date="2015-11" db="EMBL/GenBank/DDBJ databases">
        <title>Expanding the genomic diversity of Burkholderia species for the development of highly accurate diagnostics.</title>
        <authorList>
            <person name="Sahl J."/>
            <person name="Keim P."/>
            <person name="Wagner D."/>
        </authorList>
    </citation>
    <scope>NUCLEOTIDE SEQUENCE [LARGE SCALE GENOMIC DNA]</scope>
    <source>
        <strain evidence="5 6">MSMB1808WGS</strain>
    </source>
</reference>
<dbReference type="InterPro" id="IPR003819">
    <property type="entry name" value="TauD/TfdA-like"/>
</dbReference>